<dbReference type="SMART" id="SM00829">
    <property type="entry name" value="PKS_ER"/>
    <property type="match status" value="1"/>
</dbReference>
<reference evidence="2 3" key="1">
    <citation type="journal article" date="2019" name="Int. J. Syst. Evol. Microbiol.">
        <title>The Global Catalogue of Microorganisms (GCM) 10K type strain sequencing project: providing services to taxonomists for standard genome sequencing and annotation.</title>
        <authorList>
            <consortium name="The Broad Institute Genomics Platform"/>
            <consortium name="The Broad Institute Genome Sequencing Center for Infectious Disease"/>
            <person name="Wu L."/>
            <person name="Ma J."/>
        </authorList>
    </citation>
    <scope>NUCLEOTIDE SEQUENCE [LARGE SCALE GENOMIC DNA]</scope>
    <source>
        <strain evidence="2 3">JCM 15921</strain>
    </source>
</reference>
<dbReference type="EMBL" id="BAAAQB010000037">
    <property type="protein sequence ID" value="GAA2140244.1"/>
    <property type="molecule type" value="Genomic_DNA"/>
</dbReference>
<dbReference type="Proteomes" id="UP001500102">
    <property type="component" value="Unassembled WGS sequence"/>
</dbReference>
<accession>A0ABN2ZCM6</accession>
<dbReference type="CDD" id="cd08273">
    <property type="entry name" value="MDR8"/>
    <property type="match status" value="1"/>
</dbReference>
<feature type="domain" description="Enoyl reductase (ER)" evidence="1">
    <location>
        <begin position="10"/>
        <end position="335"/>
    </location>
</feature>
<dbReference type="InterPro" id="IPR036291">
    <property type="entry name" value="NAD(P)-bd_dom_sf"/>
</dbReference>
<dbReference type="InterPro" id="IPR011032">
    <property type="entry name" value="GroES-like_sf"/>
</dbReference>
<dbReference type="PANTHER" id="PTHR43677">
    <property type="entry name" value="SHORT-CHAIN DEHYDROGENASE/REDUCTASE"/>
    <property type="match status" value="1"/>
</dbReference>
<dbReference type="Pfam" id="PF13602">
    <property type="entry name" value="ADH_zinc_N_2"/>
    <property type="match status" value="1"/>
</dbReference>
<dbReference type="Pfam" id="PF08240">
    <property type="entry name" value="ADH_N"/>
    <property type="match status" value="1"/>
</dbReference>
<dbReference type="SUPFAM" id="SSF51735">
    <property type="entry name" value="NAD(P)-binding Rossmann-fold domains"/>
    <property type="match status" value="1"/>
</dbReference>
<evidence type="ECO:0000313" key="3">
    <source>
        <dbReference type="Proteomes" id="UP001500102"/>
    </source>
</evidence>
<proteinExistence type="predicted"/>
<gene>
    <name evidence="2" type="ORF">GCM10009825_27810</name>
</gene>
<dbReference type="RefSeq" id="WP_344366892.1">
    <property type="nucleotide sequence ID" value="NZ_BAAAQB010000037.1"/>
</dbReference>
<organism evidence="2 3">
    <name type="scientific">Arthrobacter humicola</name>
    <dbReference type="NCBI Taxonomy" id="409291"/>
    <lineage>
        <taxon>Bacteria</taxon>
        <taxon>Bacillati</taxon>
        <taxon>Actinomycetota</taxon>
        <taxon>Actinomycetes</taxon>
        <taxon>Micrococcales</taxon>
        <taxon>Micrococcaceae</taxon>
        <taxon>Arthrobacter</taxon>
    </lineage>
</organism>
<evidence type="ECO:0000313" key="2">
    <source>
        <dbReference type="EMBL" id="GAA2140244.1"/>
    </source>
</evidence>
<dbReference type="Gene3D" id="3.40.50.720">
    <property type="entry name" value="NAD(P)-binding Rossmann-like Domain"/>
    <property type="match status" value="1"/>
</dbReference>
<sequence>MKRVVIDRFGGPEVLNVVEVEDPRPGPGEVRVRVLASGVSFTDAQLRAGTYLGGPKPPFTPGYELVGVVDELGPGCSRIRVGDRIGALTVWGANAEKVCVPEVYAVEVPEDLDPAEVVSLVFPYMTAYQLLHRTAKAKPGESVLVHGAAGRVGTAILELGALAGLRLYGTAAGRDRAAVERLGAVAIDYKNEDFLARLRGLTGDGVDIALDGIGGPLSLRSFRALRPGGRLVVFGRYATIAKGRKNWPGVVAWYAATGSVALWGWLSPRRKVLSYRIQKLRIHHQDWFQADFLVLLEMLRRGEIHPVVAERLPLSEARHAHELLGSTAATGKIVLVP</sequence>
<evidence type="ECO:0000259" key="1">
    <source>
        <dbReference type="SMART" id="SM00829"/>
    </source>
</evidence>
<keyword evidence="3" id="KW-1185">Reference proteome</keyword>
<dbReference type="InterPro" id="IPR051397">
    <property type="entry name" value="Zn-ADH-like_protein"/>
</dbReference>
<dbReference type="InterPro" id="IPR020843">
    <property type="entry name" value="ER"/>
</dbReference>
<dbReference type="SUPFAM" id="SSF50129">
    <property type="entry name" value="GroES-like"/>
    <property type="match status" value="1"/>
</dbReference>
<dbReference type="InterPro" id="IPR013154">
    <property type="entry name" value="ADH-like_N"/>
</dbReference>
<dbReference type="Gene3D" id="3.90.180.10">
    <property type="entry name" value="Medium-chain alcohol dehydrogenases, catalytic domain"/>
    <property type="match status" value="1"/>
</dbReference>
<protein>
    <submittedName>
        <fullName evidence="2">Medium chain dehydrogenase/reductase family protein</fullName>
    </submittedName>
</protein>
<name>A0ABN2ZCM6_9MICC</name>
<comment type="caution">
    <text evidence="2">The sequence shown here is derived from an EMBL/GenBank/DDBJ whole genome shotgun (WGS) entry which is preliminary data.</text>
</comment>
<dbReference type="PANTHER" id="PTHR43677:SF4">
    <property type="entry name" value="QUINONE OXIDOREDUCTASE-LIKE PROTEIN 2"/>
    <property type="match status" value="1"/>
</dbReference>